<dbReference type="AlphaFoldDB" id="Q3SQQ3"/>
<gene>
    <name evidence="2" type="ordered locus">Nwi_2133</name>
</gene>
<accession>Q3SQQ3</accession>
<reference evidence="2 3" key="1">
    <citation type="journal article" date="2006" name="Appl. Environ. Microbiol.">
        <title>Genome sequence of the chemolithoautotrophic nitrite-oxidizing bacterium Nitrobacter winogradskyi Nb-255.</title>
        <authorList>
            <person name="Starkenburg S.R."/>
            <person name="Chain P.S."/>
            <person name="Sayavedra-Soto L.A."/>
            <person name="Hauser L."/>
            <person name="Land M.L."/>
            <person name="Larimer F.W."/>
            <person name="Malfatti S.A."/>
            <person name="Klotz M.G."/>
            <person name="Bottomley P.J."/>
            <person name="Arp D.J."/>
            <person name="Hickey W.J."/>
        </authorList>
    </citation>
    <scope>NUCLEOTIDE SEQUENCE [LARGE SCALE GENOMIC DNA]</scope>
    <source>
        <strain evidence="3">ATCC 25391 / DSM 10237 / CIP 104748 / NCIMB 11846 / Nb-255</strain>
    </source>
</reference>
<dbReference type="Proteomes" id="UP000002531">
    <property type="component" value="Chromosome"/>
</dbReference>
<proteinExistence type="predicted"/>
<organism evidence="2 3">
    <name type="scientific">Nitrobacter winogradskyi (strain ATCC 25391 / DSM 10237 / CIP 104748 / NCIMB 11846 / Nb-255)</name>
    <dbReference type="NCBI Taxonomy" id="323098"/>
    <lineage>
        <taxon>Bacteria</taxon>
        <taxon>Pseudomonadati</taxon>
        <taxon>Pseudomonadota</taxon>
        <taxon>Alphaproteobacteria</taxon>
        <taxon>Hyphomicrobiales</taxon>
        <taxon>Nitrobacteraceae</taxon>
        <taxon>Nitrobacter</taxon>
    </lineage>
</organism>
<name>Q3SQQ3_NITWN</name>
<feature type="region of interest" description="Disordered" evidence="1">
    <location>
        <begin position="1"/>
        <end position="25"/>
    </location>
</feature>
<feature type="region of interest" description="Disordered" evidence="1">
    <location>
        <begin position="62"/>
        <end position="107"/>
    </location>
</feature>
<keyword evidence="3" id="KW-1185">Reference proteome</keyword>
<protein>
    <submittedName>
        <fullName evidence="2">Uncharacterized protein</fullName>
    </submittedName>
</protein>
<dbReference type="EMBL" id="CP000115">
    <property type="protein sequence ID" value="ABA05388.1"/>
    <property type="molecule type" value="Genomic_DNA"/>
</dbReference>
<evidence type="ECO:0000313" key="2">
    <source>
        <dbReference type="EMBL" id="ABA05388.1"/>
    </source>
</evidence>
<evidence type="ECO:0000313" key="3">
    <source>
        <dbReference type="Proteomes" id="UP000002531"/>
    </source>
</evidence>
<dbReference type="HOGENOM" id="CLU_2207253_0_0_5"/>
<feature type="compositionally biased region" description="Basic residues" evidence="1">
    <location>
        <begin position="1"/>
        <end position="14"/>
    </location>
</feature>
<sequence>MRPRWRSAGRRRSTPHLLAGRSAAEDGGRETFLFREEWAQPRGRKSTGAIAAQAIEAKPACGQISPSKRPHGALDQAERIKENLAPPSCNREGRRGRRTALIPRHGD</sequence>
<dbReference type="KEGG" id="nwi:Nwi_2133"/>
<evidence type="ECO:0000256" key="1">
    <source>
        <dbReference type="SAM" id="MobiDB-lite"/>
    </source>
</evidence>